<keyword evidence="3" id="KW-0560">Oxidoreductase</keyword>
<comment type="catalytic activity">
    <reaction evidence="5">
        <text>a secondary alcohol + NAD(+) = a ketone + NADH + H(+)</text>
        <dbReference type="Rhea" id="RHEA:10740"/>
        <dbReference type="ChEBI" id="CHEBI:15378"/>
        <dbReference type="ChEBI" id="CHEBI:17087"/>
        <dbReference type="ChEBI" id="CHEBI:35681"/>
        <dbReference type="ChEBI" id="CHEBI:57540"/>
        <dbReference type="ChEBI" id="CHEBI:57945"/>
        <dbReference type="EC" id="1.1.1.1"/>
    </reaction>
</comment>
<dbReference type="InterPro" id="IPR039697">
    <property type="entry name" value="Alcohol_dehydrogenase_Fe"/>
</dbReference>
<evidence type="ECO:0000256" key="1">
    <source>
        <dbReference type="ARBA" id="ARBA00001962"/>
    </source>
</evidence>
<evidence type="ECO:0000256" key="5">
    <source>
        <dbReference type="ARBA" id="ARBA00049164"/>
    </source>
</evidence>
<dbReference type="PANTHER" id="PTHR11496:SF102">
    <property type="entry name" value="ALCOHOL DEHYDROGENASE 4"/>
    <property type="match status" value="1"/>
</dbReference>
<dbReference type="RefSeq" id="WP_093115245.1">
    <property type="nucleotide sequence ID" value="NZ_FODS01000002.1"/>
</dbReference>
<evidence type="ECO:0000313" key="11">
    <source>
        <dbReference type="EMBL" id="SEO20111.1"/>
    </source>
</evidence>
<dbReference type="InterPro" id="IPR056798">
    <property type="entry name" value="ADH_Fe_C"/>
</dbReference>
<dbReference type="Pfam" id="PF25137">
    <property type="entry name" value="ADH_Fe_C"/>
    <property type="match status" value="1"/>
</dbReference>
<evidence type="ECO:0000259" key="10">
    <source>
        <dbReference type="Pfam" id="PF25137"/>
    </source>
</evidence>
<comment type="catalytic activity">
    <reaction evidence="6">
        <text>a primary alcohol + NAD(+) = an aldehyde + NADH + H(+)</text>
        <dbReference type="Rhea" id="RHEA:10736"/>
        <dbReference type="ChEBI" id="CHEBI:15378"/>
        <dbReference type="ChEBI" id="CHEBI:15734"/>
        <dbReference type="ChEBI" id="CHEBI:17478"/>
        <dbReference type="ChEBI" id="CHEBI:57540"/>
        <dbReference type="ChEBI" id="CHEBI:57945"/>
        <dbReference type="EC" id="1.1.1.1"/>
    </reaction>
</comment>
<dbReference type="Proteomes" id="UP000198893">
    <property type="component" value="Unassembled WGS sequence"/>
</dbReference>
<comment type="cofactor">
    <cofactor evidence="1">
        <name>Fe cation</name>
        <dbReference type="ChEBI" id="CHEBI:24875"/>
    </cofactor>
</comment>
<name>A0A1H8MRJ1_9RHOB</name>
<sequence>MNILSPVDWTFPVPVFLGPGRVSDIGPFCESSGITAPLIVTDRGSRDLPFVGRLREMLTAQGLRAAVFSDVNPNPTDENATEGKAVFEAGAHDGVIAIGGGSAMDAAKAISLIVGHDTPLWSFDFDATPPAAHAFAPLICVPTTAGTGAETDSTAMITDTGRGIKGCVWHPEHRPALAILDPELTVGLPANLTAWTGCDALTHAIEAYCVDMFHPMCDGAALEALTLVNGAIRQAVAQPDDLEARMAMLTGSCLAGVSFLKGLGMVHAVSHMVGALYDTQHGLTNAVLLPAVLRFNRAAIEDRIPAMSHALGLESRDFDGFYAAVCGILDDLEIPKSLAELGVGPDRIEELARKASGDPAAATNPRQASVGEIEALIAEAVEKAR</sequence>
<keyword evidence="12" id="KW-1185">Reference proteome</keyword>
<protein>
    <recommendedName>
        <fullName evidence="7">Alcohol dehydrogenase 2</fullName>
    </recommendedName>
    <alternativeName>
        <fullName evidence="8">Alcohol dehydrogenase II</fullName>
    </alternativeName>
</protein>
<evidence type="ECO:0000259" key="9">
    <source>
        <dbReference type="Pfam" id="PF00465"/>
    </source>
</evidence>
<evidence type="ECO:0000256" key="7">
    <source>
        <dbReference type="ARBA" id="ARBA00074848"/>
    </source>
</evidence>
<dbReference type="Pfam" id="PF00465">
    <property type="entry name" value="Fe-ADH"/>
    <property type="match status" value="1"/>
</dbReference>
<dbReference type="InterPro" id="IPR001670">
    <property type="entry name" value="ADH_Fe/GldA"/>
</dbReference>
<proteinExistence type="inferred from homology"/>
<organism evidence="11 12">
    <name type="scientific">Salinihabitans flavidus</name>
    <dbReference type="NCBI Taxonomy" id="569882"/>
    <lineage>
        <taxon>Bacteria</taxon>
        <taxon>Pseudomonadati</taxon>
        <taxon>Pseudomonadota</taxon>
        <taxon>Alphaproteobacteria</taxon>
        <taxon>Rhodobacterales</taxon>
        <taxon>Roseobacteraceae</taxon>
        <taxon>Salinihabitans</taxon>
    </lineage>
</organism>
<dbReference type="OrthoDB" id="9815791at2"/>
<accession>A0A1H8MRJ1</accession>
<dbReference type="AlphaFoldDB" id="A0A1H8MRJ1"/>
<dbReference type="Gene3D" id="1.20.1090.10">
    <property type="entry name" value="Dehydroquinate synthase-like - alpha domain"/>
    <property type="match status" value="1"/>
</dbReference>
<dbReference type="PROSITE" id="PS00060">
    <property type="entry name" value="ADH_IRON_2"/>
    <property type="match status" value="1"/>
</dbReference>
<evidence type="ECO:0000256" key="2">
    <source>
        <dbReference type="ARBA" id="ARBA00007358"/>
    </source>
</evidence>
<evidence type="ECO:0000256" key="3">
    <source>
        <dbReference type="ARBA" id="ARBA00023002"/>
    </source>
</evidence>
<reference evidence="11 12" key="1">
    <citation type="submission" date="2016-10" db="EMBL/GenBank/DDBJ databases">
        <authorList>
            <person name="de Groot N.N."/>
        </authorList>
    </citation>
    <scope>NUCLEOTIDE SEQUENCE [LARGE SCALE GENOMIC DNA]</scope>
    <source>
        <strain evidence="11 12">DSM 27842</strain>
    </source>
</reference>
<dbReference type="STRING" id="569882.SAMN04490248_102224"/>
<feature type="domain" description="Alcohol dehydrogenase iron-type/glycerol dehydrogenase GldA" evidence="9">
    <location>
        <begin position="14"/>
        <end position="182"/>
    </location>
</feature>
<keyword evidence="4" id="KW-0520">NAD</keyword>
<dbReference type="PANTHER" id="PTHR11496">
    <property type="entry name" value="ALCOHOL DEHYDROGENASE"/>
    <property type="match status" value="1"/>
</dbReference>
<dbReference type="GO" id="GO:0004022">
    <property type="term" value="F:alcohol dehydrogenase (NAD+) activity"/>
    <property type="evidence" value="ECO:0007669"/>
    <property type="project" value="UniProtKB-EC"/>
</dbReference>
<evidence type="ECO:0000256" key="6">
    <source>
        <dbReference type="ARBA" id="ARBA00049243"/>
    </source>
</evidence>
<feature type="domain" description="Fe-containing alcohol dehydrogenase-like C-terminal" evidence="10">
    <location>
        <begin position="193"/>
        <end position="380"/>
    </location>
</feature>
<evidence type="ECO:0000313" key="12">
    <source>
        <dbReference type="Proteomes" id="UP000198893"/>
    </source>
</evidence>
<comment type="similarity">
    <text evidence="2">Belongs to the iron-containing alcohol dehydrogenase family.</text>
</comment>
<dbReference type="GO" id="GO:0046872">
    <property type="term" value="F:metal ion binding"/>
    <property type="evidence" value="ECO:0007669"/>
    <property type="project" value="InterPro"/>
</dbReference>
<gene>
    <name evidence="11" type="ORF">SAMN04490248_102224</name>
</gene>
<dbReference type="FunFam" id="3.40.50.1970:FF:000003">
    <property type="entry name" value="Alcohol dehydrogenase, iron-containing"/>
    <property type="match status" value="1"/>
</dbReference>
<evidence type="ECO:0000256" key="4">
    <source>
        <dbReference type="ARBA" id="ARBA00023027"/>
    </source>
</evidence>
<dbReference type="Gene3D" id="3.40.50.1970">
    <property type="match status" value="1"/>
</dbReference>
<dbReference type="InterPro" id="IPR018211">
    <property type="entry name" value="ADH_Fe_CS"/>
</dbReference>
<dbReference type="FunFam" id="1.20.1090.10:FF:000001">
    <property type="entry name" value="Aldehyde-alcohol dehydrogenase"/>
    <property type="match status" value="1"/>
</dbReference>
<dbReference type="EMBL" id="FODS01000002">
    <property type="protein sequence ID" value="SEO20111.1"/>
    <property type="molecule type" value="Genomic_DNA"/>
</dbReference>
<dbReference type="SUPFAM" id="SSF56796">
    <property type="entry name" value="Dehydroquinate synthase-like"/>
    <property type="match status" value="1"/>
</dbReference>
<dbReference type="CDD" id="cd14861">
    <property type="entry name" value="Fe-ADH-like"/>
    <property type="match status" value="1"/>
</dbReference>
<dbReference type="PROSITE" id="PS00913">
    <property type="entry name" value="ADH_IRON_1"/>
    <property type="match status" value="1"/>
</dbReference>
<evidence type="ECO:0000256" key="8">
    <source>
        <dbReference type="ARBA" id="ARBA00076680"/>
    </source>
</evidence>